<name>A0A093BGU9_CHAPE</name>
<evidence type="ECO:0000313" key="3">
    <source>
        <dbReference type="EMBL" id="KFU87407.1"/>
    </source>
</evidence>
<feature type="non-terminal residue" evidence="3">
    <location>
        <position position="1"/>
    </location>
</feature>
<protein>
    <recommendedName>
        <fullName evidence="2">DUF4764 domain-containing protein</fullName>
    </recommendedName>
</protein>
<feature type="non-terminal residue" evidence="3">
    <location>
        <position position="165"/>
    </location>
</feature>
<dbReference type="InterPro" id="IPR031885">
    <property type="entry name" value="DUF4764"/>
</dbReference>
<sequence length="165" mass="17807">LPTAEEHHSLANSGVKIDAENSGTFSQTVKMRLEYSQPVNVQGPEMAGEASLLHAEVVVPAEAGVCPELVQAHIVSENTAGGLSAPELCGSESAVGSQSTDLPTGEENGQDQKYQKLQDENHNFAIREHSEQLHNADMTDEIQELEKVFSTNIVPMNYPHSAQTE</sequence>
<evidence type="ECO:0000313" key="4">
    <source>
        <dbReference type="Proteomes" id="UP000031515"/>
    </source>
</evidence>
<keyword evidence="4" id="KW-1185">Reference proteome</keyword>
<dbReference type="Proteomes" id="UP000031515">
    <property type="component" value="Unassembled WGS sequence"/>
</dbReference>
<proteinExistence type="predicted"/>
<reference evidence="4" key="2">
    <citation type="journal article" date="2014" name="Science">
        <title>Comparative genomics reveals insights into avian genome evolution and adaptation.</title>
        <authorList>
            <consortium name="Avian Genome Consortium"/>
            <person name="Zhang G."/>
            <person name="Li C."/>
            <person name="Li Q."/>
            <person name="Li B."/>
            <person name="Larkin D.M."/>
            <person name="Lee C."/>
            <person name="Storz J.F."/>
            <person name="Antunes A."/>
            <person name="Greenwold M.J."/>
            <person name="Meredith R.W."/>
            <person name="Odeen A."/>
            <person name="Cui J."/>
            <person name="Zhou Q."/>
            <person name="Xu L."/>
            <person name="Pan H."/>
            <person name="Wang Z."/>
            <person name="Jin L."/>
            <person name="Zhang P."/>
            <person name="Hu H."/>
            <person name="Yang W."/>
            <person name="Hu J."/>
            <person name="Xiao J."/>
            <person name="Yang Z."/>
            <person name="Liu Y."/>
            <person name="Xie Q."/>
            <person name="Yu H."/>
            <person name="Lian J."/>
            <person name="Wen P."/>
            <person name="Zhang F."/>
            <person name="Li H."/>
            <person name="Zeng Y."/>
            <person name="Xiong Z."/>
            <person name="Liu S."/>
            <person name="Zhou L."/>
            <person name="Huang Z."/>
            <person name="An N."/>
            <person name="Wang J."/>
            <person name="Zheng Q."/>
            <person name="Xiong Y."/>
            <person name="Wang G."/>
            <person name="Wang B."/>
            <person name="Wang J."/>
            <person name="Fan Y."/>
            <person name="da Fonseca R.R."/>
            <person name="Alfaro-Nunez A."/>
            <person name="Schubert M."/>
            <person name="Orlando L."/>
            <person name="Mourier T."/>
            <person name="Howard J.T."/>
            <person name="Ganapathy G."/>
            <person name="Pfenning A."/>
            <person name="Whitney O."/>
            <person name="Rivas M.V."/>
            <person name="Hara E."/>
            <person name="Smith J."/>
            <person name="Farre M."/>
            <person name="Narayan J."/>
            <person name="Slavov G."/>
            <person name="Romanov M.N."/>
            <person name="Borges R."/>
            <person name="Machado J.P."/>
            <person name="Khan I."/>
            <person name="Springer M.S."/>
            <person name="Gatesy J."/>
            <person name="Hoffmann F.G."/>
            <person name="Opazo J.C."/>
            <person name="Hastad O."/>
            <person name="Sawyer R.H."/>
            <person name="Kim H."/>
            <person name="Kim K.W."/>
            <person name="Kim H.J."/>
            <person name="Cho S."/>
            <person name="Li N."/>
            <person name="Huang Y."/>
            <person name="Bruford M.W."/>
            <person name="Zhan X."/>
            <person name="Dixon A."/>
            <person name="Bertelsen M.F."/>
            <person name="Derryberry E."/>
            <person name="Warren W."/>
            <person name="Wilson R.K."/>
            <person name="Li S."/>
            <person name="Ray D.A."/>
            <person name="Green R.E."/>
            <person name="O'Brien S.J."/>
            <person name="Griffin D."/>
            <person name="Johnson W.E."/>
            <person name="Haussler D."/>
            <person name="Ryder O.A."/>
            <person name="Willerslev E."/>
            <person name="Graves G.R."/>
            <person name="Alstrom P."/>
            <person name="Fjeldsa J."/>
            <person name="Mindell D.P."/>
            <person name="Edwards S.V."/>
            <person name="Braun E.L."/>
            <person name="Rahbek C."/>
            <person name="Burt D.W."/>
            <person name="Houde P."/>
            <person name="Zhang Y."/>
            <person name="Yang H."/>
            <person name="Wang J."/>
            <person name="Jarvis E.D."/>
            <person name="Gilbert M.T."/>
            <person name="Wang J."/>
        </authorList>
    </citation>
    <scope>NUCLEOTIDE SEQUENCE [LARGE SCALE GENOMIC DNA]</scope>
</reference>
<organism evidence="3 4">
    <name type="scientific">Chaetura pelagica</name>
    <name type="common">Chimney swift</name>
    <name type="synonym">Hirundo pelagica</name>
    <dbReference type="NCBI Taxonomy" id="8897"/>
    <lineage>
        <taxon>Eukaryota</taxon>
        <taxon>Metazoa</taxon>
        <taxon>Chordata</taxon>
        <taxon>Craniata</taxon>
        <taxon>Vertebrata</taxon>
        <taxon>Euteleostomi</taxon>
        <taxon>Archelosauria</taxon>
        <taxon>Archosauria</taxon>
        <taxon>Dinosauria</taxon>
        <taxon>Saurischia</taxon>
        <taxon>Theropoda</taxon>
        <taxon>Coelurosauria</taxon>
        <taxon>Aves</taxon>
        <taxon>Neognathae</taxon>
        <taxon>Neoaves</taxon>
        <taxon>Strisores</taxon>
        <taxon>Apodiformes</taxon>
        <taxon>Apodidae</taxon>
        <taxon>Apodinae</taxon>
        <taxon>Chaetura</taxon>
    </lineage>
</organism>
<evidence type="ECO:0000259" key="2">
    <source>
        <dbReference type="Pfam" id="PF15961"/>
    </source>
</evidence>
<dbReference type="EMBL" id="KN126175">
    <property type="protein sequence ID" value="KFU87407.1"/>
    <property type="molecule type" value="Genomic_DNA"/>
</dbReference>
<evidence type="ECO:0000256" key="1">
    <source>
        <dbReference type="SAM" id="MobiDB-lite"/>
    </source>
</evidence>
<feature type="region of interest" description="Disordered" evidence="1">
    <location>
        <begin position="89"/>
        <end position="111"/>
    </location>
</feature>
<reference evidence="3 4" key="1">
    <citation type="submission" date="2013-08" db="EMBL/GenBank/DDBJ databases">
        <title>Genome evolution of avian class.</title>
        <authorList>
            <person name="Zhang G."/>
            <person name="Li C."/>
        </authorList>
    </citation>
    <scope>NUCLEOTIDE SEQUENCE [LARGE SCALE GENOMIC DNA]</scope>
    <source>
        <strain evidence="3">M959</strain>
    </source>
</reference>
<gene>
    <name evidence="3" type="ORF">M959_01804</name>
</gene>
<accession>A0A093BGU9</accession>
<dbReference type="AlphaFoldDB" id="A0A093BGU9"/>
<feature type="domain" description="DUF4764" evidence="2">
    <location>
        <begin position="4"/>
        <end position="164"/>
    </location>
</feature>
<dbReference type="Pfam" id="PF15961">
    <property type="entry name" value="DUF4764"/>
    <property type="match status" value="1"/>
</dbReference>